<accession>A0ACB9AA76</accession>
<organism evidence="1 2">
    <name type="scientific">Arctium lappa</name>
    <name type="common">Greater burdock</name>
    <name type="synonym">Lappa major</name>
    <dbReference type="NCBI Taxonomy" id="4217"/>
    <lineage>
        <taxon>Eukaryota</taxon>
        <taxon>Viridiplantae</taxon>
        <taxon>Streptophyta</taxon>
        <taxon>Embryophyta</taxon>
        <taxon>Tracheophyta</taxon>
        <taxon>Spermatophyta</taxon>
        <taxon>Magnoliopsida</taxon>
        <taxon>eudicotyledons</taxon>
        <taxon>Gunneridae</taxon>
        <taxon>Pentapetalae</taxon>
        <taxon>asterids</taxon>
        <taxon>campanulids</taxon>
        <taxon>Asterales</taxon>
        <taxon>Asteraceae</taxon>
        <taxon>Carduoideae</taxon>
        <taxon>Cardueae</taxon>
        <taxon>Arctiinae</taxon>
        <taxon>Arctium</taxon>
    </lineage>
</organism>
<dbReference type="Proteomes" id="UP001055879">
    <property type="component" value="Linkage Group LG08"/>
</dbReference>
<sequence length="106" mass="12122">MFFLLQNSFEVVCFFVLCCCKFGNIFLVCNMNIDCATDLLAGSTPWSGLTGILFEGVVSSYDSLLDKKYKEGDGDIDHYRWQSPEDMTKTIRDPTLPEKCCRFHQL</sequence>
<protein>
    <submittedName>
        <fullName evidence="1">Uncharacterized protein</fullName>
    </submittedName>
</protein>
<name>A0ACB9AA76_ARCLA</name>
<proteinExistence type="predicted"/>
<dbReference type="EMBL" id="CM042054">
    <property type="protein sequence ID" value="KAI3707107.1"/>
    <property type="molecule type" value="Genomic_DNA"/>
</dbReference>
<gene>
    <name evidence="1" type="ORF">L6452_25331</name>
</gene>
<reference evidence="2" key="1">
    <citation type="journal article" date="2022" name="Mol. Ecol. Resour.">
        <title>The genomes of chicory, endive, great burdock and yacon provide insights into Asteraceae palaeo-polyploidization history and plant inulin production.</title>
        <authorList>
            <person name="Fan W."/>
            <person name="Wang S."/>
            <person name="Wang H."/>
            <person name="Wang A."/>
            <person name="Jiang F."/>
            <person name="Liu H."/>
            <person name="Zhao H."/>
            <person name="Xu D."/>
            <person name="Zhang Y."/>
        </authorList>
    </citation>
    <scope>NUCLEOTIDE SEQUENCE [LARGE SCALE GENOMIC DNA]</scope>
    <source>
        <strain evidence="2">cv. Niubang</strain>
    </source>
</reference>
<evidence type="ECO:0000313" key="1">
    <source>
        <dbReference type="EMBL" id="KAI3707107.1"/>
    </source>
</evidence>
<reference evidence="1 2" key="2">
    <citation type="journal article" date="2022" name="Mol. Ecol. Resour.">
        <title>The genomes of chicory, endive, great burdock and yacon provide insights into Asteraceae paleo-polyploidization history and plant inulin production.</title>
        <authorList>
            <person name="Fan W."/>
            <person name="Wang S."/>
            <person name="Wang H."/>
            <person name="Wang A."/>
            <person name="Jiang F."/>
            <person name="Liu H."/>
            <person name="Zhao H."/>
            <person name="Xu D."/>
            <person name="Zhang Y."/>
        </authorList>
    </citation>
    <scope>NUCLEOTIDE SEQUENCE [LARGE SCALE GENOMIC DNA]</scope>
    <source>
        <strain evidence="2">cv. Niubang</strain>
    </source>
</reference>
<comment type="caution">
    <text evidence="1">The sequence shown here is derived from an EMBL/GenBank/DDBJ whole genome shotgun (WGS) entry which is preliminary data.</text>
</comment>
<keyword evidence="2" id="KW-1185">Reference proteome</keyword>
<evidence type="ECO:0000313" key="2">
    <source>
        <dbReference type="Proteomes" id="UP001055879"/>
    </source>
</evidence>